<dbReference type="PANTHER" id="PTHR43649">
    <property type="entry name" value="ARABINOSE-BINDING PROTEIN-RELATED"/>
    <property type="match status" value="1"/>
</dbReference>
<name>A0A806KKD3_9BACT</name>
<dbReference type="AlphaFoldDB" id="A0A806KKD3"/>
<dbReference type="Gene3D" id="3.40.190.10">
    <property type="entry name" value="Periplasmic binding protein-like II"/>
    <property type="match status" value="1"/>
</dbReference>
<accession>A0A806KKD3</accession>
<dbReference type="PANTHER" id="PTHR43649:SF12">
    <property type="entry name" value="DIACETYLCHITOBIOSE BINDING PROTEIN DASA"/>
    <property type="match status" value="1"/>
</dbReference>
<dbReference type="InterPro" id="IPR006059">
    <property type="entry name" value="SBP"/>
</dbReference>
<dbReference type="InterPro" id="IPR050490">
    <property type="entry name" value="Bact_solute-bd_prot1"/>
</dbReference>
<dbReference type="SUPFAM" id="SSF53850">
    <property type="entry name" value="Periplasmic binding protein-like II"/>
    <property type="match status" value="1"/>
</dbReference>
<sequence length="439" mass="49232">MSLLEKASMININNKKMKKSIHNPKRTDIFLIIVLLILISSPFIVNLFNKADVENKQISLYISPRFEELFGTELTEALLQEYRLQNPELLIQVSDAADGNGSSPDIFLFDEGDYGDLVTGSLLQLNTFIEHEADSAVNITEQYAIPLVSFMDLFFYNIDVLTAAGFDRPPKTRDEFLAYAKAVSGNNSELLENTTGTAISLSSRDRQAVSRDIFSWMWATGGDFWPEGDGHALQGKPVLDMRNMANDISFLRSLYNERVLAYGTFDSTGEQRLEEFADGRIAMMIASSKAIPFLRERMGDDAFGITNIPDTGTAGNYNISLSGIYAGININCEHRDIAWSFLVFLAEKAEFFCDVFKAVPGGFSNMIPGNYARDDPFYSKAWGIYETSQIVQGFSKKPGAAAYEGVFLEELQIFFLSNRTAQETLTAIQQRWDEIDNER</sequence>
<organism evidence="1">
    <name type="scientific">uncultured bacterium contig00008</name>
    <dbReference type="NCBI Taxonomy" id="1181500"/>
    <lineage>
        <taxon>Bacteria</taxon>
        <taxon>environmental samples</taxon>
    </lineage>
</organism>
<evidence type="ECO:0000313" key="1">
    <source>
        <dbReference type="EMBL" id="AGS52050.1"/>
    </source>
</evidence>
<reference evidence="1" key="1">
    <citation type="submission" date="2012-03" db="EMBL/GenBank/DDBJ databases">
        <title>Functional metagenomics reveals considerable lignocellulase gene clusters in the gut microbiome of a wood-feeding higher termite.</title>
        <authorList>
            <person name="Liu N."/>
        </authorList>
    </citation>
    <scope>NUCLEOTIDE SEQUENCE</scope>
</reference>
<dbReference type="Pfam" id="PF13416">
    <property type="entry name" value="SBP_bac_8"/>
    <property type="match status" value="1"/>
</dbReference>
<dbReference type="EMBL" id="JQ844180">
    <property type="protein sequence ID" value="AGS52050.1"/>
    <property type="molecule type" value="Genomic_DNA"/>
</dbReference>
<proteinExistence type="predicted"/>
<protein>
    <submittedName>
        <fullName evidence="1">Putative substrate binding protein</fullName>
    </submittedName>
</protein>